<organism evidence="4 5">
    <name type="scientific">Achromobacter spanius</name>
    <dbReference type="NCBI Taxonomy" id="217203"/>
    <lineage>
        <taxon>Bacteria</taxon>
        <taxon>Pseudomonadati</taxon>
        <taxon>Pseudomonadota</taxon>
        <taxon>Betaproteobacteria</taxon>
        <taxon>Burkholderiales</taxon>
        <taxon>Alcaligenaceae</taxon>
        <taxon>Achromobacter</taxon>
    </lineage>
</organism>
<evidence type="ECO:0000313" key="4">
    <source>
        <dbReference type="EMBL" id="PPA78165.1"/>
    </source>
</evidence>
<dbReference type="Gene3D" id="3.40.630.30">
    <property type="match status" value="1"/>
</dbReference>
<name>A0A2S5GZ71_9BURK</name>
<evidence type="ECO:0000259" key="3">
    <source>
        <dbReference type="PROSITE" id="PS51186"/>
    </source>
</evidence>
<dbReference type="PANTHER" id="PTHR43877:SF2">
    <property type="entry name" value="AMINOALKYLPHOSPHONATE N-ACETYLTRANSFERASE-RELATED"/>
    <property type="match status" value="1"/>
</dbReference>
<evidence type="ECO:0000256" key="2">
    <source>
        <dbReference type="ARBA" id="ARBA00023315"/>
    </source>
</evidence>
<dbReference type="SUPFAM" id="SSF55729">
    <property type="entry name" value="Acyl-CoA N-acyltransferases (Nat)"/>
    <property type="match status" value="1"/>
</dbReference>
<comment type="caution">
    <text evidence="4">The sequence shown here is derived from an EMBL/GenBank/DDBJ whole genome shotgun (WGS) entry which is preliminary data.</text>
</comment>
<sequence length="145" mass="16084">MHLRPATVQDGPAIATLLAQLGYPGTTAFMAEKIALLSAHPDALLLVAHDDAGQLLGFINLHFMIQLALPGDFCRIAYFCVDDQARSAGVGRQLEAAAEAEARARGCDRIEVHCHERRGDAHRFYYRQGYEESPKYLMKRLGFII</sequence>
<dbReference type="PROSITE" id="PS51186">
    <property type="entry name" value="GNAT"/>
    <property type="match status" value="1"/>
</dbReference>
<gene>
    <name evidence="4" type="ORF">C4E15_02470</name>
</gene>
<dbReference type="PANTHER" id="PTHR43877">
    <property type="entry name" value="AMINOALKYLPHOSPHONATE N-ACETYLTRANSFERASE-RELATED-RELATED"/>
    <property type="match status" value="1"/>
</dbReference>
<protein>
    <submittedName>
        <fullName evidence="4">GNAT family N-acetyltransferase</fullName>
    </submittedName>
</protein>
<proteinExistence type="predicted"/>
<dbReference type="RefSeq" id="WP_104142124.1">
    <property type="nucleotide sequence ID" value="NZ_PREU01000001.1"/>
</dbReference>
<dbReference type="InterPro" id="IPR016181">
    <property type="entry name" value="Acyl_CoA_acyltransferase"/>
</dbReference>
<keyword evidence="1 4" id="KW-0808">Transferase</keyword>
<evidence type="ECO:0000256" key="1">
    <source>
        <dbReference type="ARBA" id="ARBA00022679"/>
    </source>
</evidence>
<dbReference type="OrthoDB" id="9789603at2"/>
<dbReference type="Proteomes" id="UP000239990">
    <property type="component" value="Unassembled WGS sequence"/>
</dbReference>
<dbReference type="AlphaFoldDB" id="A0A2S5GZ71"/>
<keyword evidence="2" id="KW-0012">Acyltransferase</keyword>
<dbReference type="EMBL" id="PREU01000001">
    <property type="protein sequence ID" value="PPA78165.1"/>
    <property type="molecule type" value="Genomic_DNA"/>
</dbReference>
<evidence type="ECO:0000313" key="5">
    <source>
        <dbReference type="Proteomes" id="UP000239990"/>
    </source>
</evidence>
<reference evidence="4 5" key="1">
    <citation type="submission" date="2018-02" db="EMBL/GenBank/DDBJ databases">
        <title>Draft Genome of Achromobacter spanius stain 6.</title>
        <authorList>
            <person name="Gunasekera T.S."/>
            <person name="Radwan O."/>
            <person name="Ruiz O.N."/>
        </authorList>
    </citation>
    <scope>NUCLEOTIDE SEQUENCE [LARGE SCALE GENOMIC DNA]</scope>
    <source>
        <strain evidence="4 5">6</strain>
    </source>
</reference>
<accession>A0A2S5GZ71</accession>
<dbReference type="GO" id="GO:0016747">
    <property type="term" value="F:acyltransferase activity, transferring groups other than amino-acyl groups"/>
    <property type="evidence" value="ECO:0007669"/>
    <property type="project" value="InterPro"/>
</dbReference>
<dbReference type="InterPro" id="IPR000182">
    <property type="entry name" value="GNAT_dom"/>
</dbReference>
<dbReference type="Pfam" id="PF00583">
    <property type="entry name" value="Acetyltransf_1"/>
    <property type="match status" value="1"/>
</dbReference>
<dbReference type="InterPro" id="IPR050832">
    <property type="entry name" value="Bact_Acetyltransf"/>
</dbReference>
<feature type="domain" description="N-acetyltransferase" evidence="3">
    <location>
        <begin position="1"/>
        <end position="145"/>
    </location>
</feature>
<dbReference type="CDD" id="cd04301">
    <property type="entry name" value="NAT_SF"/>
    <property type="match status" value="1"/>
</dbReference>